<reference evidence="9" key="2">
    <citation type="journal article" date="2021" name="PeerJ">
        <title>Extensive microbial diversity within the chicken gut microbiome revealed by metagenomics and culture.</title>
        <authorList>
            <person name="Gilroy R."/>
            <person name="Ravi A."/>
            <person name="Getino M."/>
            <person name="Pursley I."/>
            <person name="Horton D.L."/>
            <person name="Alikhan N.F."/>
            <person name="Baker D."/>
            <person name="Gharbi K."/>
            <person name="Hall N."/>
            <person name="Watson M."/>
            <person name="Adriaenssens E.M."/>
            <person name="Foster-Nyarko E."/>
            <person name="Jarju S."/>
            <person name="Secka A."/>
            <person name="Antonio M."/>
            <person name="Oren A."/>
            <person name="Chaudhuri R.R."/>
            <person name="La Ragione R."/>
            <person name="Hildebrand F."/>
            <person name="Pallen M.J."/>
        </authorList>
    </citation>
    <scope>NUCLEOTIDE SEQUENCE</scope>
    <source>
        <strain evidence="9">ChiHjej12B11-29160</strain>
    </source>
</reference>
<evidence type="ECO:0000256" key="1">
    <source>
        <dbReference type="ARBA" id="ARBA00001231"/>
    </source>
</evidence>
<dbReference type="InterPro" id="IPR001764">
    <property type="entry name" value="Glyco_hydro_3_N"/>
</dbReference>
<proteinExistence type="inferred from homology"/>
<evidence type="ECO:0000259" key="8">
    <source>
        <dbReference type="Pfam" id="PF00933"/>
    </source>
</evidence>
<dbReference type="SUPFAM" id="SSF51445">
    <property type="entry name" value="(Trans)glycosidases"/>
    <property type="match status" value="1"/>
</dbReference>
<evidence type="ECO:0000313" key="10">
    <source>
        <dbReference type="Proteomes" id="UP000824078"/>
    </source>
</evidence>
<dbReference type="InterPro" id="IPR036962">
    <property type="entry name" value="Glyco_hydro_3_N_sf"/>
</dbReference>
<dbReference type="PROSITE" id="PS00775">
    <property type="entry name" value="GLYCOSYL_HYDROL_F3"/>
    <property type="match status" value="1"/>
</dbReference>
<feature type="domain" description="Glycoside hydrolase family 3 N-terminal" evidence="8">
    <location>
        <begin position="74"/>
        <end position="405"/>
    </location>
</feature>
<evidence type="ECO:0000256" key="5">
    <source>
        <dbReference type="ARBA" id="ARBA00023295"/>
    </source>
</evidence>
<dbReference type="EC" id="3.2.1.52" evidence="3"/>
<feature type="signal peptide" evidence="7">
    <location>
        <begin position="1"/>
        <end position="33"/>
    </location>
</feature>
<dbReference type="EMBL" id="DVMQ01000007">
    <property type="protein sequence ID" value="HIU23803.1"/>
    <property type="molecule type" value="Genomic_DNA"/>
</dbReference>
<protein>
    <recommendedName>
        <fullName evidence="3">beta-N-acetylhexosaminidase</fullName>
        <ecNumber evidence="3">3.2.1.52</ecNumber>
    </recommendedName>
</protein>
<sequence length="411" mass="43278">MQRVFNSKNKRDLFSRRGFITALALAGSYSASALSGCTTTPEQDASSEHVDATASQDPPSVDEQIEQILSSLPLEQKVSQLFIVAPEALVENNPVVAAGEATEQAFQNRPVGGICYFAQNLENPDQTKEMLANVATFSEEVVGIPPFLAVDEEGGTVTRIASNPNYGVSDVGDMCAIGAAGDTQAAWDAAAYIGNYLRDLGFNLDFAPVADIANNPESTTMTERSFGASADIVSSMTQAAVEGFLSTGILCSAKHFPGIGGAVGDSHTDTIVSNKTADEMAEEELLPFKAAIAAGVPFIMVGHLSCPAITGDNTPASLSTVVIQDLLRTQLGFDGIVITDSLGMGAVTSICTPQEIGVRALNAGNDMILMPEDFEAAYQGVLSALSDGSVTEERINQSLRRILRVKLTLEQ</sequence>
<dbReference type="Gene3D" id="3.20.20.300">
    <property type="entry name" value="Glycoside hydrolase, family 3, N-terminal domain"/>
    <property type="match status" value="1"/>
</dbReference>
<dbReference type="GO" id="GO:0005975">
    <property type="term" value="P:carbohydrate metabolic process"/>
    <property type="evidence" value="ECO:0007669"/>
    <property type="project" value="InterPro"/>
</dbReference>
<comment type="caution">
    <text evidence="9">The sequence shown here is derived from an EMBL/GenBank/DDBJ whole genome shotgun (WGS) entry which is preliminary data.</text>
</comment>
<gene>
    <name evidence="9" type="ORF">IAD17_02630</name>
</gene>
<keyword evidence="7" id="KW-0732">Signal</keyword>
<dbReference type="Proteomes" id="UP000824078">
    <property type="component" value="Unassembled WGS sequence"/>
</dbReference>
<name>A0A9D1HWD6_9ACTN</name>
<dbReference type="GO" id="GO:0004563">
    <property type="term" value="F:beta-N-acetylhexosaminidase activity"/>
    <property type="evidence" value="ECO:0007669"/>
    <property type="project" value="UniProtKB-EC"/>
</dbReference>
<dbReference type="GO" id="GO:0009254">
    <property type="term" value="P:peptidoglycan turnover"/>
    <property type="evidence" value="ECO:0007669"/>
    <property type="project" value="TreeGrafter"/>
</dbReference>
<evidence type="ECO:0000256" key="4">
    <source>
        <dbReference type="ARBA" id="ARBA00022801"/>
    </source>
</evidence>
<dbReference type="InterPro" id="IPR017853">
    <property type="entry name" value="GH"/>
</dbReference>
<keyword evidence="5" id="KW-0326">Glycosidase</keyword>
<dbReference type="PANTHER" id="PTHR30480:SF13">
    <property type="entry name" value="BETA-HEXOSAMINIDASE"/>
    <property type="match status" value="1"/>
</dbReference>
<dbReference type="InterPro" id="IPR019800">
    <property type="entry name" value="Glyco_hydro_3_AS"/>
</dbReference>
<evidence type="ECO:0000313" key="9">
    <source>
        <dbReference type="EMBL" id="HIU23803.1"/>
    </source>
</evidence>
<feature type="region of interest" description="Disordered" evidence="6">
    <location>
        <begin position="36"/>
        <end position="60"/>
    </location>
</feature>
<comment type="similarity">
    <text evidence="2">Belongs to the glycosyl hydrolase 3 family.</text>
</comment>
<organism evidence="9 10">
    <name type="scientific">Candidatus Coprovicinus avistercoris</name>
    <dbReference type="NCBI Taxonomy" id="2840754"/>
    <lineage>
        <taxon>Bacteria</taxon>
        <taxon>Bacillati</taxon>
        <taxon>Actinomycetota</taxon>
        <taxon>Coriobacteriia</taxon>
        <taxon>Coriobacteriales</taxon>
        <taxon>Coriobacteriaceae</taxon>
        <taxon>Coriobacteriaceae incertae sedis</taxon>
        <taxon>Candidatus Coprovicinus</taxon>
    </lineage>
</organism>
<feature type="chain" id="PRO_5038811192" description="beta-N-acetylhexosaminidase" evidence="7">
    <location>
        <begin position="34"/>
        <end position="411"/>
    </location>
</feature>
<accession>A0A9D1HWD6</accession>
<dbReference type="InterPro" id="IPR050226">
    <property type="entry name" value="NagZ_Beta-hexosaminidase"/>
</dbReference>
<reference evidence="9" key="1">
    <citation type="submission" date="2020-10" db="EMBL/GenBank/DDBJ databases">
        <authorList>
            <person name="Gilroy R."/>
        </authorList>
    </citation>
    <scope>NUCLEOTIDE SEQUENCE</scope>
    <source>
        <strain evidence="9">ChiHjej12B11-29160</strain>
    </source>
</reference>
<evidence type="ECO:0000256" key="3">
    <source>
        <dbReference type="ARBA" id="ARBA00012663"/>
    </source>
</evidence>
<evidence type="ECO:0000256" key="6">
    <source>
        <dbReference type="SAM" id="MobiDB-lite"/>
    </source>
</evidence>
<keyword evidence="4 9" id="KW-0378">Hydrolase</keyword>
<dbReference type="PANTHER" id="PTHR30480">
    <property type="entry name" value="BETA-HEXOSAMINIDASE-RELATED"/>
    <property type="match status" value="1"/>
</dbReference>
<dbReference type="Pfam" id="PF00933">
    <property type="entry name" value="Glyco_hydro_3"/>
    <property type="match status" value="1"/>
</dbReference>
<dbReference type="AlphaFoldDB" id="A0A9D1HWD6"/>
<evidence type="ECO:0000256" key="7">
    <source>
        <dbReference type="SAM" id="SignalP"/>
    </source>
</evidence>
<comment type="catalytic activity">
    <reaction evidence="1">
        <text>Hydrolysis of terminal non-reducing N-acetyl-D-hexosamine residues in N-acetyl-beta-D-hexosaminides.</text>
        <dbReference type="EC" id="3.2.1.52"/>
    </reaction>
</comment>
<evidence type="ECO:0000256" key="2">
    <source>
        <dbReference type="ARBA" id="ARBA00005336"/>
    </source>
</evidence>